<dbReference type="Proteomes" id="UP000184420">
    <property type="component" value="Unassembled WGS sequence"/>
</dbReference>
<dbReference type="SUPFAM" id="SSF89550">
    <property type="entry name" value="PHP domain-like"/>
    <property type="match status" value="1"/>
</dbReference>
<sequence length="253" mass="28751">MFFFRKKNTSDANVSSLLAFMGTDLHSHLLPAVDDGVQDVDTSIHFITALQEMGIRQIITTPHVMMDRFPNSAQTLAAPYQQVSDALQQAGNQISFRHAGEYYLDESLPQLLQQPLMKVFDSVVLAEMSFMSAPPQIFQWIFDIQAAGYQVLMAHPERYSYYHQHPETYARFKERGCLLQVNLLSLTGYYGKHIKLAAEYLLQKGLADYIGTDLHHHKHLQAIQDIGNNKKLRAVLDSYPFKNRAIPLANVPV</sequence>
<dbReference type="Pfam" id="PF19567">
    <property type="entry name" value="CpsB_CapC"/>
    <property type="match status" value="1"/>
</dbReference>
<evidence type="ECO:0000256" key="1">
    <source>
        <dbReference type="ARBA" id="ARBA00005750"/>
    </source>
</evidence>
<keyword evidence="3" id="KW-0378">Hydrolase</keyword>
<dbReference type="EC" id="3.1.3.48" evidence="2"/>
<organism evidence="5 6">
    <name type="scientific">Chitinophaga jiangningensis</name>
    <dbReference type="NCBI Taxonomy" id="1419482"/>
    <lineage>
        <taxon>Bacteria</taxon>
        <taxon>Pseudomonadati</taxon>
        <taxon>Bacteroidota</taxon>
        <taxon>Chitinophagia</taxon>
        <taxon>Chitinophagales</taxon>
        <taxon>Chitinophagaceae</taxon>
        <taxon>Chitinophaga</taxon>
    </lineage>
</organism>
<comment type="catalytic activity">
    <reaction evidence="4">
        <text>O-phospho-L-tyrosyl-[protein] + H2O = L-tyrosyl-[protein] + phosphate</text>
        <dbReference type="Rhea" id="RHEA:10684"/>
        <dbReference type="Rhea" id="RHEA-COMP:10136"/>
        <dbReference type="Rhea" id="RHEA-COMP:20101"/>
        <dbReference type="ChEBI" id="CHEBI:15377"/>
        <dbReference type="ChEBI" id="CHEBI:43474"/>
        <dbReference type="ChEBI" id="CHEBI:46858"/>
        <dbReference type="ChEBI" id="CHEBI:61978"/>
        <dbReference type="EC" id="3.1.3.48"/>
    </reaction>
</comment>
<evidence type="ECO:0000256" key="4">
    <source>
        <dbReference type="ARBA" id="ARBA00051722"/>
    </source>
</evidence>
<evidence type="ECO:0000256" key="3">
    <source>
        <dbReference type="ARBA" id="ARBA00022801"/>
    </source>
</evidence>
<evidence type="ECO:0000313" key="5">
    <source>
        <dbReference type="EMBL" id="SHM85404.1"/>
    </source>
</evidence>
<dbReference type="STRING" id="1419482.SAMN05444266_11255"/>
<keyword evidence="6" id="KW-1185">Reference proteome</keyword>
<dbReference type="GO" id="GO:0030145">
    <property type="term" value="F:manganese ion binding"/>
    <property type="evidence" value="ECO:0007669"/>
    <property type="project" value="InterPro"/>
</dbReference>
<dbReference type="PANTHER" id="PTHR39181:SF1">
    <property type="entry name" value="TYROSINE-PROTEIN PHOSPHATASE YWQE"/>
    <property type="match status" value="1"/>
</dbReference>
<evidence type="ECO:0000313" key="6">
    <source>
        <dbReference type="Proteomes" id="UP000184420"/>
    </source>
</evidence>
<dbReference type="OrthoDB" id="9788539at2"/>
<dbReference type="InterPro" id="IPR016195">
    <property type="entry name" value="Pol/histidinol_Pase-like"/>
</dbReference>
<dbReference type="PANTHER" id="PTHR39181">
    <property type="entry name" value="TYROSINE-PROTEIN PHOSPHATASE YWQE"/>
    <property type="match status" value="1"/>
</dbReference>
<comment type="similarity">
    <text evidence="1">Belongs to the metallo-dependent hydrolases superfamily. CpsB/CapC family.</text>
</comment>
<reference evidence="5 6" key="1">
    <citation type="submission" date="2016-11" db="EMBL/GenBank/DDBJ databases">
        <authorList>
            <person name="Jaros S."/>
            <person name="Januszkiewicz K."/>
            <person name="Wedrychowicz H."/>
        </authorList>
    </citation>
    <scope>NUCLEOTIDE SEQUENCE [LARGE SCALE GENOMIC DNA]</scope>
    <source>
        <strain evidence="5 6">DSM 27406</strain>
    </source>
</reference>
<dbReference type="EMBL" id="FRBL01000012">
    <property type="protein sequence ID" value="SHM85404.1"/>
    <property type="molecule type" value="Genomic_DNA"/>
</dbReference>
<dbReference type="AlphaFoldDB" id="A0A1M7M444"/>
<dbReference type="GO" id="GO:0004725">
    <property type="term" value="F:protein tyrosine phosphatase activity"/>
    <property type="evidence" value="ECO:0007669"/>
    <property type="project" value="UniProtKB-EC"/>
</dbReference>
<name>A0A1M7M444_9BACT</name>
<gene>
    <name evidence="5" type="ORF">SAMN05444266_11255</name>
</gene>
<protein>
    <recommendedName>
        <fullName evidence="2">protein-tyrosine-phosphatase</fullName>
        <ecNumber evidence="2">3.1.3.48</ecNumber>
    </recommendedName>
</protein>
<proteinExistence type="inferred from homology"/>
<dbReference type="InterPro" id="IPR016667">
    <property type="entry name" value="Caps_polysacc_synth_CpsB/CapC"/>
</dbReference>
<evidence type="ECO:0000256" key="2">
    <source>
        <dbReference type="ARBA" id="ARBA00013064"/>
    </source>
</evidence>
<dbReference type="RefSeq" id="WP_073087022.1">
    <property type="nucleotide sequence ID" value="NZ_FRBL01000012.1"/>
</dbReference>
<accession>A0A1M7M444</accession>
<dbReference type="Gene3D" id="3.20.20.140">
    <property type="entry name" value="Metal-dependent hydrolases"/>
    <property type="match status" value="1"/>
</dbReference>